<evidence type="ECO:0000313" key="2">
    <source>
        <dbReference type="EMBL" id="MCW4155897.1"/>
    </source>
</evidence>
<dbReference type="AlphaFoldDB" id="A0AAW5UI97"/>
<sequence>MVKQVVFLVMAAMAMGACSTEQNIMEQVRMSDVVNSGCISSFSATESRPEYYKAEKEKSAKMSVSVDAKGIAHFQVTDLQENCAVNGFSPQVCSQDGEIRIVLIPLGDSTIEADCMCNYNVSFNLSNLVSGTYHVMVYRSDFSGKYDSAKPCYEGNMSFGPNKNMEIELK</sequence>
<accession>A0AAW5UI97</accession>
<reference evidence="2" key="1">
    <citation type="submission" date="2022-11" db="EMBL/GenBank/DDBJ databases">
        <title>Genomic repertoires linked with pathogenic potency of arthritogenic Prevotella copri isolated from the gut of rheumatoid arthritis patients.</title>
        <authorList>
            <person name="Nii T."/>
            <person name="Maeda Y."/>
            <person name="Motooka D."/>
            <person name="Naito M."/>
            <person name="Matsumoto Y."/>
            <person name="Ogawa T."/>
            <person name="Oguro-Igashira E."/>
            <person name="Kishikawa T."/>
            <person name="Yamashita M."/>
            <person name="Koizumi S."/>
            <person name="Kurakawa T."/>
            <person name="Okumura R."/>
            <person name="Kayama H."/>
            <person name="Murakami M."/>
            <person name="Sakaguchi T."/>
            <person name="Das B."/>
            <person name="Nakamura S."/>
            <person name="Okada Y."/>
            <person name="Kumanogoh A."/>
            <person name="Takeda K."/>
        </authorList>
    </citation>
    <scope>NUCLEOTIDE SEQUENCE</scope>
    <source>
        <strain evidence="2">H012_8</strain>
    </source>
</reference>
<organism evidence="2 3">
    <name type="scientific">Segatella copri</name>
    <dbReference type="NCBI Taxonomy" id="165179"/>
    <lineage>
        <taxon>Bacteria</taxon>
        <taxon>Pseudomonadati</taxon>
        <taxon>Bacteroidota</taxon>
        <taxon>Bacteroidia</taxon>
        <taxon>Bacteroidales</taxon>
        <taxon>Prevotellaceae</taxon>
        <taxon>Segatella</taxon>
    </lineage>
</organism>
<name>A0AAW5UI97_9BACT</name>
<keyword evidence="1" id="KW-0732">Signal</keyword>
<dbReference type="RefSeq" id="WP_264901298.1">
    <property type="nucleotide sequence ID" value="NZ_JAPDVH010000001.1"/>
</dbReference>
<proteinExistence type="predicted"/>
<comment type="caution">
    <text evidence="2">The sequence shown here is derived from an EMBL/GenBank/DDBJ whole genome shotgun (WGS) entry which is preliminary data.</text>
</comment>
<dbReference type="EMBL" id="JAPDVH010000001">
    <property type="protein sequence ID" value="MCW4155897.1"/>
    <property type="molecule type" value="Genomic_DNA"/>
</dbReference>
<feature type="signal peptide" evidence="1">
    <location>
        <begin position="1"/>
        <end position="19"/>
    </location>
</feature>
<evidence type="ECO:0000256" key="1">
    <source>
        <dbReference type="SAM" id="SignalP"/>
    </source>
</evidence>
<gene>
    <name evidence="2" type="ORF">ONT23_10215</name>
</gene>
<protein>
    <recommendedName>
        <fullName evidence="4">Lipoprotein</fullName>
    </recommendedName>
</protein>
<evidence type="ECO:0000313" key="3">
    <source>
        <dbReference type="Proteomes" id="UP001209168"/>
    </source>
</evidence>
<feature type="chain" id="PRO_5043890831" description="Lipoprotein" evidence="1">
    <location>
        <begin position="20"/>
        <end position="170"/>
    </location>
</feature>
<dbReference type="Proteomes" id="UP001209168">
    <property type="component" value="Unassembled WGS sequence"/>
</dbReference>
<dbReference type="PROSITE" id="PS51257">
    <property type="entry name" value="PROKAR_LIPOPROTEIN"/>
    <property type="match status" value="1"/>
</dbReference>
<evidence type="ECO:0008006" key="4">
    <source>
        <dbReference type="Google" id="ProtNLM"/>
    </source>
</evidence>